<dbReference type="PROSITE" id="PS51257">
    <property type="entry name" value="PROKAR_LIPOPROTEIN"/>
    <property type="match status" value="1"/>
</dbReference>
<dbReference type="InterPro" id="IPR050330">
    <property type="entry name" value="Bact_OuterMem_StrucFunc"/>
</dbReference>
<evidence type="ECO:0000256" key="2">
    <source>
        <dbReference type="ARBA" id="ARBA00023136"/>
    </source>
</evidence>
<keyword evidence="2 3" id="KW-0472">Membrane</keyword>
<evidence type="ECO:0000259" key="5">
    <source>
        <dbReference type="PROSITE" id="PS51123"/>
    </source>
</evidence>
<dbReference type="InterPro" id="IPR006664">
    <property type="entry name" value="OMP_bac"/>
</dbReference>
<dbReference type="CDD" id="cd07185">
    <property type="entry name" value="OmpA_C-like"/>
    <property type="match status" value="1"/>
</dbReference>
<dbReference type="PRINTS" id="PR01021">
    <property type="entry name" value="OMPADOMAIN"/>
</dbReference>
<keyword evidence="4" id="KW-0732">Signal</keyword>
<dbReference type="Pfam" id="PF00691">
    <property type="entry name" value="OmpA"/>
    <property type="match status" value="1"/>
</dbReference>
<feature type="chain" id="PRO_5043745760" evidence="4">
    <location>
        <begin position="17"/>
        <end position="158"/>
    </location>
</feature>
<feature type="signal peptide" evidence="4">
    <location>
        <begin position="1"/>
        <end position="16"/>
    </location>
</feature>
<dbReference type="Gene3D" id="3.30.1330.60">
    <property type="entry name" value="OmpA-like domain"/>
    <property type="match status" value="1"/>
</dbReference>
<dbReference type="RefSeq" id="WP_308957116.1">
    <property type="nucleotide sequence ID" value="NZ_DAMBEH010000110.1"/>
</dbReference>
<comment type="caution">
    <text evidence="6">The sequence shown here is derived from an EMBL/GenBank/DDBJ whole genome shotgun (WGS) entry which is preliminary data.</text>
</comment>
<dbReference type="InterPro" id="IPR006665">
    <property type="entry name" value="OmpA-like"/>
</dbReference>
<dbReference type="GO" id="GO:0009279">
    <property type="term" value="C:cell outer membrane"/>
    <property type="evidence" value="ECO:0007669"/>
    <property type="project" value="UniProtKB-SubCell"/>
</dbReference>
<dbReference type="PROSITE" id="PS01068">
    <property type="entry name" value="OMPA_1"/>
    <property type="match status" value="1"/>
</dbReference>
<dbReference type="PROSITE" id="PS51123">
    <property type="entry name" value="OMPA_2"/>
    <property type="match status" value="1"/>
</dbReference>
<evidence type="ECO:0000256" key="4">
    <source>
        <dbReference type="SAM" id="SignalP"/>
    </source>
</evidence>
<dbReference type="AlphaFoldDB" id="A0AAW8JNS0"/>
<comment type="subcellular location">
    <subcellularLocation>
        <location evidence="1">Cell outer membrane</location>
    </subcellularLocation>
</comment>
<protein>
    <submittedName>
        <fullName evidence="6">OmpA family protein</fullName>
    </submittedName>
</protein>
<organism evidence="6 7">
    <name type="scientific">Acinetobacter gerneri</name>
    <dbReference type="NCBI Taxonomy" id="202952"/>
    <lineage>
        <taxon>Bacteria</taxon>
        <taxon>Pseudomonadati</taxon>
        <taxon>Pseudomonadota</taxon>
        <taxon>Gammaproteobacteria</taxon>
        <taxon>Moraxellales</taxon>
        <taxon>Moraxellaceae</taxon>
        <taxon>Acinetobacter</taxon>
    </lineage>
</organism>
<proteinExistence type="predicted"/>
<gene>
    <name evidence="6" type="ORF">RFH51_15755</name>
</gene>
<dbReference type="PANTHER" id="PTHR30329:SF17">
    <property type="entry name" value="LIPOPROTEIN YFIB-RELATED"/>
    <property type="match status" value="1"/>
</dbReference>
<dbReference type="EMBL" id="JAVIDA010000029">
    <property type="protein sequence ID" value="MDQ9072913.1"/>
    <property type="molecule type" value="Genomic_DNA"/>
</dbReference>
<dbReference type="InterPro" id="IPR036737">
    <property type="entry name" value="OmpA-like_sf"/>
</dbReference>
<name>A0AAW8JNS0_9GAMM</name>
<dbReference type="SUPFAM" id="SSF103088">
    <property type="entry name" value="OmpA-like"/>
    <property type="match status" value="1"/>
</dbReference>
<dbReference type="InterPro" id="IPR006690">
    <property type="entry name" value="OMPA-like_CS"/>
</dbReference>
<accession>A0AAW8JNS0</accession>
<dbReference type="PANTHER" id="PTHR30329">
    <property type="entry name" value="STATOR ELEMENT OF FLAGELLAR MOTOR COMPLEX"/>
    <property type="match status" value="1"/>
</dbReference>
<evidence type="ECO:0000313" key="6">
    <source>
        <dbReference type="EMBL" id="MDQ9072913.1"/>
    </source>
</evidence>
<reference evidence="6" key="1">
    <citation type="submission" date="2023-08" db="EMBL/GenBank/DDBJ databases">
        <title>Emergence of clinically-relevant ST2 carbapenem-resistant Acinetobacter baumannii strains in hospital sewages in Zhejiang, East of China.</title>
        <authorList>
            <person name="Kaichao C."/>
            <person name="Zhang R."/>
        </authorList>
    </citation>
    <scope>NUCLEOTIDE SEQUENCE</scope>
    <source>
        <strain evidence="6">M-SY-60</strain>
    </source>
</reference>
<dbReference type="Proteomes" id="UP001243195">
    <property type="component" value="Unassembled WGS sequence"/>
</dbReference>
<feature type="domain" description="OmpA-like" evidence="5">
    <location>
        <begin position="44"/>
        <end position="158"/>
    </location>
</feature>
<evidence type="ECO:0000256" key="3">
    <source>
        <dbReference type="PROSITE-ProRule" id="PRU00473"/>
    </source>
</evidence>
<evidence type="ECO:0000256" key="1">
    <source>
        <dbReference type="ARBA" id="ARBA00004442"/>
    </source>
</evidence>
<evidence type="ECO:0000313" key="7">
    <source>
        <dbReference type="Proteomes" id="UP001243195"/>
    </source>
</evidence>
<sequence length="158" mass="17958">MLQRALKLFFIGFVCAALTACMSGPFNHKQVRLLKKEGFVLTEEGWRLGLPERLLFDFNKSDINPQHASEIARLAEQLQKYQLNKVKIVGYTDNIGNPEYNLKLSEKRANSVATVFQNHGFNRMNMQVIGKGSAQPIKPNNSEENRAENRRVTVIIVP</sequence>